<keyword evidence="2" id="KW-1185">Reference proteome</keyword>
<comment type="caution">
    <text evidence="1">The sequence shown here is derived from an EMBL/GenBank/DDBJ whole genome shotgun (WGS) entry which is preliminary data.</text>
</comment>
<sequence>MNEQDKQDPKFDPENLMINIGGRSVPFKSINKPHTVVTRHIPREGVMNAGDHHEISKKDVPEPEDQATLKAKTEELNK</sequence>
<accession>A0ACA9Y109</accession>
<dbReference type="Proteomes" id="UP001152531">
    <property type="component" value="Unassembled WGS sequence"/>
</dbReference>
<reference evidence="1" key="1">
    <citation type="submission" date="2022-06" db="EMBL/GenBank/DDBJ databases">
        <authorList>
            <person name="Legras J.-L."/>
            <person name="Devillers H."/>
            <person name="Grondin C."/>
        </authorList>
    </citation>
    <scope>NUCLEOTIDE SEQUENCE</scope>
    <source>
        <strain evidence="1">CLIB 1444</strain>
    </source>
</reference>
<protein>
    <submittedName>
        <fullName evidence="1">Uncharacterized protein</fullName>
    </submittedName>
</protein>
<organism evidence="1 2">
    <name type="scientific">[Candida] jaroonii</name>
    <dbReference type="NCBI Taxonomy" id="467808"/>
    <lineage>
        <taxon>Eukaryota</taxon>
        <taxon>Fungi</taxon>
        <taxon>Dikarya</taxon>
        <taxon>Ascomycota</taxon>
        <taxon>Saccharomycotina</taxon>
        <taxon>Pichiomycetes</taxon>
        <taxon>Debaryomycetaceae</taxon>
        <taxon>Yamadazyma</taxon>
    </lineage>
</organism>
<name>A0ACA9Y109_9ASCO</name>
<evidence type="ECO:0000313" key="2">
    <source>
        <dbReference type="Proteomes" id="UP001152531"/>
    </source>
</evidence>
<proteinExistence type="predicted"/>
<dbReference type="EMBL" id="CALSDN010000001">
    <property type="protein sequence ID" value="CAH6718634.1"/>
    <property type="molecule type" value="Genomic_DNA"/>
</dbReference>
<gene>
    <name evidence="1" type="ORF">CLIB1444_01S11144</name>
</gene>
<evidence type="ECO:0000313" key="1">
    <source>
        <dbReference type="EMBL" id="CAH6718634.1"/>
    </source>
</evidence>